<protein>
    <submittedName>
        <fullName evidence="1">Uncharacterized protein</fullName>
    </submittedName>
</protein>
<sequence length="62" mass="6729">MVHVYVYPPRTGLRLSRSKYGPANRCAAFSGKLSLSHFSPRLPDGFPIASAAEGKEGNRHGD</sequence>
<accession>A0A0J8VKX9</accession>
<dbReference type="EMBL" id="LFEJ01000016">
    <property type="protein sequence ID" value="KMV34123.1"/>
    <property type="molecule type" value="Genomic_DNA"/>
</dbReference>
<name>A0A0J8VKX9_9ENTR</name>
<dbReference type="AlphaFoldDB" id="A0A0J8VKX9"/>
<dbReference type="STRING" id="1121863.GCA_000621185_02897"/>
<evidence type="ECO:0000313" key="2">
    <source>
        <dbReference type="Proteomes" id="UP000037315"/>
    </source>
</evidence>
<gene>
    <name evidence="1" type="ORF">ACH50_13440</name>
</gene>
<evidence type="ECO:0000313" key="1">
    <source>
        <dbReference type="EMBL" id="KMV34123.1"/>
    </source>
</evidence>
<keyword evidence="2" id="KW-1185">Reference proteome</keyword>
<dbReference type="RefSeq" id="WP_024559142.1">
    <property type="nucleotide sequence ID" value="NZ_LFEJ01000016.1"/>
</dbReference>
<dbReference type="Proteomes" id="UP000037315">
    <property type="component" value="Unassembled WGS sequence"/>
</dbReference>
<dbReference type="PATRIC" id="fig|1656095.3.peg.2117"/>
<organism evidence="1 2">
    <name type="scientific">Franconibacter pulveris</name>
    <dbReference type="NCBI Taxonomy" id="435910"/>
    <lineage>
        <taxon>Bacteria</taxon>
        <taxon>Pseudomonadati</taxon>
        <taxon>Pseudomonadota</taxon>
        <taxon>Gammaproteobacteria</taxon>
        <taxon>Enterobacterales</taxon>
        <taxon>Enterobacteriaceae</taxon>
        <taxon>Franconibacter</taxon>
    </lineage>
</organism>
<comment type="caution">
    <text evidence="1">The sequence shown here is derived from an EMBL/GenBank/DDBJ whole genome shotgun (WGS) entry which is preliminary data.</text>
</comment>
<reference evidence="1 2" key="1">
    <citation type="submission" date="2015-06" db="EMBL/GenBank/DDBJ databases">
        <title>Genome sequencing of Cronobacter sp. strain DJ34 isolated from petroleum contaminated sludge of Duliajan Oil Fields, Assam, India.</title>
        <authorList>
            <person name="Pal S."/>
            <person name="Banerjee T.D."/>
            <person name="Roy A."/>
            <person name="Sar P."/>
            <person name="Kazy S.K."/>
        </authorList>
    </citation>
    <scope>NUCLEOTIDE SEQUENCE [LARGE SCALE GENOMIC DNA]</scope>
    <source>
        <strain evidence="1 2">DJ34</strain>
    </source>
</reference>
<proteinExistence type="predicted"/>